<organism evidence="2 3">
    <name type="scientific">Candidatus Methanoperedens nitratireducens</name>
    <dbReference type="NCBI Taxonomy" id="1392998"/>
    <lineage>
        <taxon>Archaea</taxon>
        <taxon>Methanobacteriati</taxon>
        <taxon>Methanobacteriota</taxon>
        <taxon>Stenosarchaea group</taxon>
        <taxon>Methanomicrobia</taxon>
        <taxon>Methanosarcinales</taxon>
        <taxon>ANME-2 cluster</taxon>
        <taxon>Candidatus Methanoperedentaceae</taxon>
        <taxon>Candidatus Methanoperedens</taxon>
    </lineage>
</organism>
<dbReference type="AlphaFoldDB" id="A0A0N8KQ79"/>
<reference evidence="2 3" key="1">
    <citation type="submission" date="2015-09" db="EMBL/GenBank/DDBJ databases">
        <title>A metagenomics-based metabolic model of nitrate-dependent anaerobic oxidation of methane by Methanoperedens-like archaea.</title>
        <authorList>
            <person name="Arshad A."/>
            <person name="Speth D.R."/>
            <person name="De Graaf R.M."/>
            <person name="Op Den Camp H.J."/>
            <person name="Jetten M.S."/>
            <person name="Welte C.U."/>
        </authorList>
    </citation>
    <scope>NUCLEOTIDE SEQUENCE [LARGE SCALE GENOMIC DNA]</scope>
</reference>
<dbReference type="PANTHER" id="PTHR33937">
    <property type="entry name" value="IRON-MOLYBDENUM PROTEIN-RELATED-RELATED"/>
    <property type="match status" value="1"/>
</dbReference>
<accession>A0A0N8KQ79</accession>
<dbReference type="PANTHER" id="PTHR33937:SF2">
    <property type="entry name" value="DINITROGENASE IRON-MOLYBDENUM COFACTOR BIOSYNTHESIS DOMAIN-CONTAINING PROTEIN"/>
    <property type="match status" value="1"/>
</dbReference>
<gene>
    <name evidence="2" type="ORF">MPEBLZ_04068</name>
</gene>
<feature type="domain" description="Dinitrogenase iron-molybdenum cofactor biosynthesis" evidence="1">
    <location>
        <begin position="13"/>
        <end position="109"/>
    </location>
</feature>
<dbReference type="PATRIC" id="fig|1719120.3.peg.4435"/>
<dbReference type="Proteomes" id="UP000050360">
    <property type="component" value="Unassembled WGS sequence"/>
</dbReference>
<dbReference type="InterPro" id="IPR036105">
    <property type="entry name" value="DiNase_FeMo-co_biosyn_sf"/>
</dbReference>
<dbReference type="EMBL" id="LKCM01000366">
    <property type="protein sequence ID" value="KPQ41386.1"/>
    <property type="molecule type" value="Genomic_DNA"/>
</dbReference>
<sequence length="121" mass="12981">MKKKLKIAVASSDGKVINQHFGKARKFIVIESDGEVIKVLDVRENKPACGSLEYGGHADNVLNESVSLIGDCDAVLCSRIGGGAAEGLLCMGIEPVEAPGFIEENVLAFARYRLKACFIKK</sequence>
<protein>
    <submittedName>
        <fullName evidence="2">Dinitrogenase iron-molybdenum cofactor</fullName>
    </submittedName>
</protein>
<name>A0A0N8KQ79_9EURY</name>
<comment type="caution">
    <text evidence="2">The sequence shown here is derived from an EMBL/GenBank/DDBJ whole genome shotgun (WGS) entry which is preliminary data.</text>
</comment>
<dbReference type="SUPFAM" id="SSF53146">
    <property type="entry name" value="Nitrogenase accessory factor-like"/>
    <property type="match status" value="1"/>
</dbReference>
<dbReference type="Gene3D" id="3.30.420.130">
    <property type="entry name" value="Dinitrogenase iron-molybdenum cofactor biosynthesis domain"/>
    <property type="match status" value="1"/>
</dbReference>
<evidence type="ECO:0000259" key="1">
    <source>
        <dbReference type="Pfam" id="PF02579"/>
    </source>
</evidence>
<dbReference type="InterPro" id="IPR003731">
    <property type="entry name" value="Di-Nase_FeMo-co_biosynth"/>
</dbReference>
<evidence type="ECO:0000313" key="2">
    <source>
        <dbReference type="EMBL" id="KPQ41386.1"/>
    </source>
</evidence>
<dbReference type="Pfam" id="PF02579">
    <property type="entry name" value="Nitro_FeMo-Co"/>
    <property type="match status" value="1"/>
</dbReference>
<evidence type="ECO:0000313" key="3">
    <source>
        <dbReference type="Proteomes" id="UP000050360"/>
    </source>
</evidence>
<proteinExistence type="predicted"/>
<dbReference type="InterPro" id="IPR051840">
    <property type="entry name" value="NifX/NifY_domain"/>
</dbReference>